<dbReference type="STRING" id="1841481.ENSSLDP00000006311"/>
<dbReference type="InterPro" id="IPR015621">
    <property type="entry name" value="IL-1_rcpt_fam"/>
</dbReference>
<dbReference type="SMART" id="SM00409">
    <property type="entry name" value="IG"/>
    <property type="match status" value="2"/>
</dbReference>
<dbReference type="InterPro" id="IPR004074">
    <property type="entry name" value="IL-1_rcpt_I/II-typ"/>
</dbReference>
<dbReference type="Ensembl" id="ENSSLDT00000006526.1">
    <property type="protein sequence ID" value="ENSSLDP00000006311.1"/>
    <property type="gene ID" value="ENSSLDG00000005022.1"/>
</dbReference>
<dbReference type="Proteomes" id="UP000261360">
    <property type="component" value="Unplaced"/>
</dbReference>
<keyword evidence="3" id="KW-0677">Repeat</keyword>
<feature type="domain" description="Ig-like" evidence="9">
    <location>
        <begin position="267"/>
        <end position="377"/>
    </location>
</feature>
<dbReference type="GeneTree" id="ENSGT01090000259985"/>
<evidence type="ECO:0000313" key="10">
    <source>
        <dbReference type="Ensembl" id="ENSSLDP00000006311.1"/>
    </source>
</evidence>
<accession>A0A3B4WPI5</accession>
<evidence type="ECO:0000256" key="4">
    <source>
        <dbReference type="ARBA" id="ARBA00023157"/>
    </source>
</evidence>
<sequence>MVRLALMLGLVIIEHVYGRPPLPPLPMEDGCHQVSPEVPLFRADGDAVILSFPVFKRQLTLRNIAPPTARYLITKDNGTEGEAFESNGRVQQHDEQLWFLPGQASDSGVYNCTYRNETYCVTGSIRLYVYESSSSDIKKLYHPISVIVGEKLMYRCPSLSNFNKTDRLIEWYKDSSTTAIQRGRVSSSSRESGKLIIPAVKRSHAGVYTCQLSTLINGQQYKVSRTIQLEVEDLYPEVTTVPDLSMTSDPELISSSYDIVHTPIIHPPVIISPRNGSIFETSHGSGLELLCKVLTECQMADSTMITWLVNGRSVESSYLDGRALQGGRRVTKVSESCHIELMLVVVAMTDEDMKTEMKCVTQNEGGRQEVVTQLQLEDSTSTWLVVAAVAVSCFLTVVSFFLYVLFKPQRKKKMDYILARQSSTIYSSASEQISSTDRDFL</sequence>
<dbReference type="PANTHER" id="PTHR11890:SF18">
    <property type="entry name" value="LYMPHOCYTE ACTIVATION GENE 3 PROTEIN"/>
    <property type="match status" value="1"/>
</dbReference>
<keyword evidence="4" id="KW-1015">Disulfide bond</keyword>
<dbReference type="PANTHER" id="PTHR11890">
    <property type="entry name" value="INTERLEUKIN-1 RECEPTOR FAMILY MEMBER"/>
    <property type="match status" value="1"/>
</dbReference>
<reference evidence="10" key="2">
    <citation type="submission" date="2025-09" db="UniProtKB">
        <authorList>
            <consortium name="Ensembl"/>
        </authorList>
    </citation>
    <scope>IDENTIFICATION</scope>
</reference>
<dbReference type="GO" id="GO:0004908">
    <property type="term" value="F:interleukin-1 receptor activity"/>
    <property type="evidence" value="ECO:0007669"/>
    <property type="project" value="InterPro"/>
</dbReference>
<evidence type="ECO:0000256" key="2">
    <source>
        <dbReference type="ARBA" id="ARBA00022729"/>
    </source>
</evidence>
<dbReference type="OrthoDB" id="9881731at2759"/>
<proteinExistence type="inferred from homology"/>
<feature type="domain" description="Ig-like" evidence="9">
    <location>
        <begin position="149"/>
        <end position="228"/>
    </location>
</feature>
<reference evidence="10" key="1">
    <citation type="submission" date="2025-08" db="UniProtKB">
        <authorList>
            <consortium name="Ensembl"/>
        </authorList>
    </citation>
    <scope>IDENTIFICATION</scope>
</reference>
<keyword evidence="7" id="KW-1133">Transmembrane helix</keyword>
<evidence type="ECO:0000313" key="11">
    <source>
        <dbReference type="Proteomes" id="UP000261360"/>
    </source>
</evidence>
<evidence type="ECO:0000259" key="9">
    <source>
        <dbReference type="PROSITE" id="PS50835"/>
    </source>
</evidence>
<keyword evidence="5" id="KW-0325">Glycoprotein</keyword>
<name>A0A3B4WPI5_SERLL</name>
<dbReference type="InterPro" id="IPR036179">
    <property type="entry name" value="Ig-like_dom_sf"/>
</dbReference>
<protein>
    <submittedName>
        <fullName evidence="10">Interleukin-1 receptor type 2-like</fullName>
    </submittedName>
</protein>
<feature type="transmembrane region" description="Helical" evidence="7">
    <location>
        <begin position="383"/>
        <end position="406"/>
    </location>
</feature>
<keyword evidence="6" id="KW-0393">Immunoglobulin domain</keyword>
<dbReference type="InterPro" id="IPR007110">
    <property type="entry name" value="Ig-like_dom"/>
</dbReference>
<dbReference type="Gene3D" id="2.60.40.10">
    <property type="entry name" value="Immunoglobulins"/>
    <property type="match status" value="3"/>
</dbReference>
<dbReference type="PRINTS" id="PR01536">
    <property type="entry name" value="INTRLKN1R12F"/>
</dbReference>
<feature type="signal peptide" evidence="8">
    <location>
        <begin position="1"/>
        <end position="18"/>
    </location>
</feature>
<dbReference type="PROSITE" id="PS50835">
    <property type="entry name" value="IG_LIKE"/>
    <property type="match status" value="2"/>
</dbReference>
<evidence type="ECO:0000256" key="8">
    <source>
        <dbReference type="SAM" id="SignalP"/>
    </source>
</evidence>
<evidence type="ECO:0000256" key="1">
    <source>
        <dbReference type="ARBA" id="ARBA00009752"/>
    </source>
</evidence>
<keyword evidence="2 8" id="KW-0732">Signal</keyword>
<dbReference type="AlphaFoldDB" id="A0A3B4WPI5"/>
<dbReference type="InterPro" id="IPR003599">
    <property type="entry name" value="Ig_sub"/>
</dbReference>
<evidence type="ECO:0000256" key="6">
    <source>
        <dbReference type="ARBA" id="ARBA00023319"/>
    </source>
</evidence>
<keyword evidence="7" id="KW-0472">Membrane</keyword>
<dbReference type="SUPFAM" id="SSF48726">
    <property type="entry name" value="Immunoglobulin"/>
    <property type="match status" value="3"/>
</dbReference>
<evidence type="ECO:0000256" key="7">
    <source>
        <dbReference type="SAM" id="Phobius"/>
    </source>
</evidence>
<evidence type="ECO:0000256" key="3">
    <source>
        <dbReference type="ARBA" id="ARBA00022737"/>
    </source>
</evidence>
<dbReference type="FunFam" id="2.60.40.10:FF:000188">
    <property type="entry name" value="Interleukin-1 receptor accessory protein-like 1"/>
    <property type="match status" value="1"/>
</dbReference>
<keyword evidence="11" id="KW-1185">Reference proteome</keyword>
<dbReference type="Pfam" id="PF13927">
    <property type="entry name" value="Ig_3"/>
    <property type="match status" value="1"/>
</dbReference>
<feature type="chain" id="PRO_5017396866" evidence="8">
    <location>
        <begin position="19"/>
        <end position="441"/>
    </location>
</feature>
<comment type="similarity">
    <text evidence="1">Belongs to the interleukin-1 receptor family.</text>
</comment>
<keyword evidence="7" id="KW-0812">Transmembrane</keyword>
<evidence type="ECO:0000256" key="5">
    <source>
        <dbReference type="ARBA" id="ARBA00023180"/>
    </source>
</evidence>
<dbReference type="InterPro" id="IPR013783">
    <property type="entry name" value="Ig-like_fold"/>
</dbReference>
<organism evidence="10 11">
    <name type="scientific">Seriola lalandi dorsalis</name>
    <dbReference type="NCBI Taxonomy" id="1841481"/>
    <lineage>
        <taxon>Eukaryota</taxon>
        <taxon>Metazoa</taxon>
        <taxon>Chordata</taxon>
        <taxon>Craniata</taxon>
        <taxon>Vertebrata</taxon>
        <taxon>Euteleostomi</taxon>
        <taxon>Actinopterygii</taxon>
        <taxon>Neopterygii</taxon>
        <taxon>Teleostei</taxon>
        <taxon>Neoteleostei</taxon>
        <taxon>Acanthomorphata</taxon>
        <taxon>Carangaria</taxon>
        <taxon>Carangiformes</taxon>
        <taxon>Carangidae</taxon>
        <taxon>Seriola</taxon>
    </lineage>
</organism>